<organism evidence="3 4">
    <name type="scientific">Thermomonas brevis</name>
    <dbReference type="NCBI Taxonomy" id="215691"/>
    <lineage>
        <taxon>Bacteria</taxon>
        <taxon>Pseudomonadati</taxon>
        <taxon>Pseudomonadota</taxon>
        <taxon>Gammaproteobacteria</taxon>
        <taxon>Lysobacterales</taxon>
        <taxon>Lysobacteraceae</taxon>
        <taxon>Thermomonas</taxon>
    </lineage>
</organism>
<evidence type="ECO:0000313" key="4">
    <source>
        <dbReference type="Proteomes" id="UP000515977"/>
    </source>
</evidence>
<name>A0A7G9QRK1_9GAMM</name>
<keyword evidence="2" id="KW-0732">Signal</keyword>
<keyword evidence="4" id="KW-1185">Reference proteome</keyword>
<evidence type="ECO:0000256" key="2">
    <source>
        <dbReference type="SAM" id="SignalP"/>
    </source>
</evidence>
<accession>A0A7G9QRK1</accession>
<dbReference type="KEGG" id="tbv:H9L17_12375"/>
<feature type="compositionally biased region" description="Pro residues" evidence="1">
    <location>
        <begin position="46"/>
        <end position="55"/>
    </location>
</feature>
<proteinExistence type="predicted"/>
<feature type="chain" id="PRO_5028882661" evidence="2">
    <location>
        <begin position="24"/>
        <end position="162"/>
    </location>
</feature>
<dbReference type="RefSeq" id="WP_187569738.1">
    <property type="nucleotide sequence ID" value="NZ_CP060711.1"/>
</dbReference>
<protein>
    <submittedName>
        <fullName evidence="3">Uncharacterized protein</fullName>
    </submittedName>
</protein>
<sequence length="162" mass="17284">MRTAHWILIAVFAAVGTACTRPASTDADATPVQHPESTAAAMRGDPPLPADAPPLATPATLHFHANGFSPAWRVEGEGETLKIDVPEHGRTEPGYVTVTASHSKDGSFEIYSGKNGATEYTLTLDGKAPCNIAGDEDGRRDREFEAILTYGETVYKGCADRR</sequence>
<dbReference type="AlphaFoldDB" id="A0A7G9QRK1"/>
<feature type="signal peptide" evidence="2">
    <location>
        <begin position="1"/>
        <end position="23"/>
    </location>
</feature>
<dbReference type="PROSITE" id="PS51257">
    <property type="entry name" value="PROKAR_LIPOPROTEIN"/>
    <property type="match status" value="1"/>
</dbReference>
<gene>
    <name evidence="3" type="ORF">H9L17_12375</name>
</gene>
<dbReference type="Proteomes" id="UP000515977">
    <property type="component" value="Chromosome"/>
</dbReference>
<evidence type="ECO:0000256" key="1">
    <source>
        <dbReference type="SAM" id="MobiDB-lite"/>
    </source>
</evidence>
<feature type="region of interest" description="Disordered" evidence="1">
    <location>
        <begin position="22"/>
        <end position="55"/>
    </location>
</feature>
<dbReference type="EMBL" id="CP060711">
    <property type="protein sequence ID" value="QNN45976.1"/>
    <property type="molecule type" value="Genomic_DNA"/>
</dbReference>
<evidence type="ECO:0000313" key="3">
    <source>
        <dbReference type="EMBL" id="QNN45976.1"/>
    </source>
</evidence>
<reference evidence="3 4" key="1">
    <citation type="submission" date="2020-08" db="EMBL/GenBank/DDBJ databases">
        <title>Genome sequence of Thermomonas brevis KACC 16975T.</title>
        <authorList>
            <person name="Hyun D.-W."/>
            <person name="Bae J.-W."/>
        </authorList>
    </citation>
    <scope>NUCLEOTIDE SEQUENCE [LARGE SCALE GENOMIC DNA]</scope>
    <source>
        <strain evidence="3 4">KACC 16975</strain>
    </source>
</reference>